<dbReference type="PANTHER" id="PTHR44688:SF16">
    <property type="entry name" value="DNA-BINDING TRANSCRIPTIONAL ACTIVATOR DEVR_DOSR"/>
    <property type="match status" value="1"/>
</dbReference>
<feature type="domain" description="HTH luxR-type" evidence="5">
    <location>
        <begin position="8"/>
        <end position="73"/>
    </location>
</feature>
<dbReference type="InterPro" id="IPR013249">
    <property type="entry name" value="RNA_pol_sigma70_r4_t2"/>
</dbReference>
<feature type="transmembrane region" description="Helical" evidence="4">
    <location>
        <begin position="138"/>
        <end position="162"/>
    </location>
</feature>
<dbReference type="RefSeq" id="WP_214534623.1">
    <property type="nucleotide sequence ID" value="NZ_JAHFVK010000001.1"/>
</dbReference>
<accession>A0ABS5W294</accession>
<comment type="caution">
    <text evidence="6">The sequence shown here is derived from an EMBL/GenBank/DDBJ whole genome shotgun (WGS) entry which is preliminary data.</text>
</comment>
<dbReference type="CDD" id="cd06170">
    <property type="entry name" value="LuxR_C_like"/>
    <property type="match status" value="1"/>
</dbReference>
<dbReference type="PROSITE" id="PS50043">
    <property type="entry name" value="HTH_LUXR_2"/>
    <property type="match status" value="1"/>
</dbReference>
<name>A0ABS5W294_9SPHN</name>
<keyword evidence="2" id="KW-0238">DNA-binding</keyword>
<evidence type="ECO:0000259" key="5">
    <source>
        <dbReference type="PROSITE" id="PS50043"/>
    </source>
</evidence>
<dbReference type="Proteomes" id="UP000811255">
    <property type="component" value="Unassembled WGS sequence"/>
</dbReference>
<reference evidence="6 7" key="1">
    <citation type="submission" date="2021-05" db="EMBL/GenBank/DDBJ databases">
        <title>Croceibacterium sp. LX-88 genome sequence.</title>
        <authorList>
            <person name="Luo X."/>
        </authorList>
    </citation>
    <scope>NUCLEOTIDE SEQUENCE [LARGE SCALE GENOMIC DNA]</scope>
    <source>
        <strain evidence="6 7">LX-88</strain>
    </source>
</reference>
<keyword evidence="4" id="KW-0812">Transmembrane</keyword>
<organism evidence="6 7">
    <name type="scientific">Croceibacterium selenioxidans</name>
    <dbReference type="NCBI Taxonomy" id="2838833"/>
    <lineage>
        <taxon>Bacteria</taxon>
        <taxon>Pseudomonadati</taxon>
        <taxon>Pseudomonadota</taxon>
        <taxon>Alphaproteobacteria</taxon>
        <taxon>Sphingomonadales</taxon>
        <taxon>Erythrobacteraceae</taxon>
        <taxon>Croceibacterium</taxon>
    </lineage>
</organism>
<dbReference type="Gene3D" id="1.10.10.10">
    <property type="entry name" value="Winged helix-like DNA-binding domain superfamily/Winged helix DNA-binding domain"/>
    <property type="match status" value="1"/>
</dbReference>
<evidence type="ECO:0000256" key="3">
    <source>
        <dbReference type="ARBA" id="ARBA00023163"/>
    </source>
</evidence>
<keyword evidence="4" id="KW-0472">Membrane</keyword>
<dbReference type="InterPro" id="IPR036388">
    <property type="entry name" value="WH-like_DNA-bd_sf"/>
</dbReference>
<dbReference type="PANTHER" id="PTHR44688">
    <property type="entry name" value="DNA-BINDING TRANSCRIPTIONAL ACTIVATOR DEVR_DOSR"/>
    <property type="match status" value="1"/>
</dbReference>
<gene>
    <name evidence="6" type="ORF">KK137_03365</name>
</gene>
<protein>
    <submittedName>
        <fullName evidence="6">Helix-turn-helix transcriptional regulator</fullName>
    </submittedName>
</protein>
<dbReference type="Pfam" id="PF08281">
    <property type="entry name" value="Sigma70_r4_2"/>
    <property type="match status" value="1"/>
</dbReference>
<proteinExistence type="predicted"/>
<dbReference type="EMBL" id="JAHFVK010000001">
    <property type="protein sequence ID" value="MBT2133365.1"/>
    <property type="molecule type" value="Genomic_DNA"/>
</dbReference>
<evidence type="ECO:0000313" key="7">
    <source>
        <dbReference type="Proteomes" id="UP000811255"/>
    </source>
</evidence>
<dbReference type="InterPro" id="IPR016032">
    <property type="entry name" value="Sig_transdc_resp-reg_C-effctor"/>
</dbReference>
<dbReference type="SUPFAM" id="SSF46894">
    <property type="entry name" value="C-terminal effector domain of the bipartite response regulators"/>
    <property type="match status" value="1"/>
</dbReference>
<keyword evidence="4" id="KW-1133">Transmembrane helix</keyword>
<evidence type="ECO:0000256" key="2">
    <source>
        <dbReference type="ARBA" id="ARBA00023125"/>
    </source>
</evidence>
<evidence type="ECO:0000256" key="1">
    <source>
        <dbReference type="ARBA" id="ARBA00023015"/>
    </source>
</evidence>
<evidence type="ECO:0000313" key="6">
    <source>
        <dbReference type="EMBL" id="MBT2133365.1"/>
    </source>
</evidence>
<keyword evidence="7" id="KW-1185">Reference proteome</keyword>
<dbReference type="SMART" id="SM00421">
    <property type="entry name" value="HTH_LUXR"/>
    <property type="match status" value="1"/>
</dbReference>
<keyword evidence="1" id="KW-0805">Transcription regulation</keyword>
<dbReference type="InterPro" id="IPR000792">
    <property type="entry name" value="Tscrpt_reg_LuxR_C"/>
</dbReference>
<keyword evidence="3" id="KW-0804">Transcription</keyword>
<sequence>MGQVHFEDEMLLAELTAKQRDVLDLLIEHKTSKEIARLLSISPHTVDQRIQFAKDKLGARSRNEAAAVYRRLVETYGQMTYENSCIVFPDIALDNRTGTQGPPPNCSLGGRIQSGQPDSAEADYRVVPELFDGRYGTLVRLGAIVAIALFLVFLVLGGLAIFSQLSELMAA</sequence>
<evidence type="ECO:0000256" key="4">
    <source>
        <dbReference type="SAM" id="Phobius"/>
    </source>
</evidence>